<evidence type="ECO:0000256" key="6">
    <source>
        <dbReference type="RuleBase" id="RU363076"/>
    </source>
</evidence>
<reference evidence="7" key="2">
    <citation type="submission" date="2023-01" db="EMBL/GenBank/DDBJ databases">
        <title>Draft genome sequence of Algimonas ampicilliniresistens strain NBRC 108219.</title>
        <authorList>
            <person name="Sun Q."/>
            <person name="Mori K."/>
        </authorList>
    </citation>
    <scope>NUCLEOTIDE SEQUENCE</scope>
    <source>
        <strain evidence="7">NBRC 108219</strain>
    </source>
</reference>
<feature type="transmembrane region" description="Helical" evidence="6">
    <location>
        <begin position="194"/>
        <end position="214"/>
    </location>
</feature>
<evidence type="ECO:0000256" key="1">
    <source>
        <dbReference type="ARBA" id="ARBA00004370"/>
    </source>
</evidence>
<evidence type="ECO:0000256" key="4">
    <source>
        <dbReference type="ARBA" id="ARBA00022989"/>
    </source>
</evidence>
<dbReference type="PANTHER" id="PTHR23427">
    <property type="entry name" value="SURFEIT LOCUS PROTEIN"/>
    <property type="match status" value="1"/>
</dbReference>
<evidence type="ECO:0000313" key="7">
    <source>
        <dbReference type="EMBL" id="GLQ22165.1"/>
    </source>
</evidence>
<evidence type="ECO:0000313" key="8">
    <source>
        <dbReference type="Proteomes" id="UP001161391"/>
    </source>
</evidence>
<protein>
    <recommendedName>
        <fullName evidence="6">SURF1-like protein</fullName>
    </recommendedName>
</protein>
<comment type="caution">
    <text evidence="7">The sequence shown here is derived from an EMBL/GenBank/DDBJ whole genome shotgun (WGS) entry which is preliminary data.</text>
</comment>
<dbReference type="CDD" id="cd06662">
    <property type="entry name" value="SURF1"/>
    <property type="match status" value="1"/>
</dbReference>
<keyword evidence="6" id="KW-1003">Cell membrane</keyword>
<sequence length="224" mass="25423">MPGLSLAVLICLPILLGLGIWQYQRWQWKKDILAEVEASVTAPPIVGLRALAIARTSSTRLDFRRIEFDAEAVGPTWHVYRPEGAIQWQPFRQVEMDGDTALVGFPSFADQSKDTVMPPELSGPRAGYVRRVRPRNGAATWFGTESDAERNRWFEINPDGAWVQGDALYIDLHPTETNANDLPVRRPEIANNHVSYMLTWWSFAAILLIIYAILHRRAGRLNWS</sequence>
<gene>
    <name evidence="7" type="ORF">GCM10007853_00390</name>
</gene>
<dbReference type="PROSITE" id="PS50895">
    <property type="entry name" value="SURF1"/>
    <property type="match status" value="1"/>
</dbReference>
<keyword evidence="5 6" id="KW-0472">Membrane</keyword>
<comment type="subcellular location">
    <subcellularLocation>
        <location evidence="6">Cell membrane</location>
        <topology evidence="6">Multi-pass membrane protein</topology>
    </subcellularLocation>
    <subcellularLocation>
        <location evidence="1">Membrane</location>
    </subcellularLocation>
</comment>
<organism evidence="7 8">
    <name type="scientific">Algimonas ampicilliniresistens</name>
    <dbReference type="NCBI Taxonomy" id="1298735"/>
    <lineage>
        <taxon>Bacteria</taxon>
        <taxon>Pseudomonadati</taxon>
        <taxon>Pseudomonadota</taxon>
        <taxon>Alphaproteobacteria</taxon>
        <taxon>Maricaulales</taxon>
        <taxon>Robiginitomaculaceae</taxon>
        <taxon>Algimonas</taxon>
    </lineage>
</organism>
<dbReference type="PANTHER" id="PTHR23427:SF2">
    <property type="entry name" value="SURFEIT LOCUS PROTEIN 1"/>
    <property type="match status" value="1"/>
</dbReference>
<keyword evidence="4 6" id="KW-1133">Transmembrane helix</keyword>
<reference evidence="7" key="1">
    <citation type="journal article" date="2014" name="Int. J. Syst. Evol. Microbiol.">
        <title>Complete genome of a new Firmicutes species belonging to the dominant human colonic microbiota ('Ruminococcus bicirculans') reveals two chromosomes and a selective capacity to utilize plant glucans.</title>
        <authorList>
            <consortium name="NISC Comparative Sequencing Program"/>
            <person name="Wegmann U."/>
            <person name="Louis P."/>
            <person name="Goesmann A."/>
            <person name="Henrissat B."/>
            <person name="Duncan S.H."/>
            <person name="Flint H.J."/>
        </authorList>
    </citation>
    <scope>NUCLEOTIDE SEQUENCE</scope>
    <source>
        <strain evidence="7">NBRC 108219</strain>
    </source>
</reference>
<dbReference type="InterPro" id="IPR002994">
    <property type="entry name" value="Surf1/Shy1"/>
</dbReference>
<keyword evidence="3 6" id="KW-0812">Transmembrane</keyword>
<name>A0ABQ5V506_9PROT</name>
<dbReference type="InterPro" id="IPR045214">
    <property type="entry name" value="Surf1/Surf4"/>
</dbReference>
<evidence type="ECO:0000256" key="2">
    <source>
        <dbReference type="ARBA" id="ARBA00007165"/>
    </source>
</evidence>
<comment type="similarity">
    <text evidence="2 6">Belongs to the SURF1 family.</text>
</comment>
<proteinExistence type="inferred from homology"/>
<dbReference type="Proteomes" id="UP001161391">
    <property type="component" value="Unassembled WGS sequence"/>
</dbReference>
<dbReference type="EMBL" id="BSNK01000001">
    <property type="protein sequence ID" value="GLQ22165.1"/>
    <property type="molecule type" value="Genomic_DNA"/>
</dbReference>
<accession>A0ABQ5V506</accession>
<keyword evidence="8" id="KW-1185">Reference proteome</keyword>
<dbReference type="Pfam" id="PF02104">
    <property type="entry name" value="SURF1"/>
    <property type="match status" value="1"/>
</dbReference>
<evidence type="ECO:0000256" key="5">
    <source>
        <dbReference type="ARBA" id="ARBA00023136"/>
    </source>
</evidence>
<comment type="caution">
    <text evidence="6">Lacks conserved residue(s) required for the propagation of feature annotation.</text>
</comment>
<evidence type="ECO:0000256" key="3">
    <source>
        <dbReference type="ARBA" id="ARBA00022692"/>
    </source>
</evidence>